<evidence type="ECO:0000256" key="14">
    <source>
        <dbReference type="SAM" id="MobiDB-lite"/>
    </source>
</evidence>
<dbReference type="GO" id="GO:0004767">
    <property type="term" value="F:sphingomyelin phosphodiesterase activity"/>
    <property type="evidence" value="ECO:0007669"/>
    <property type="project" value="UniProtKB-EC"/>
</dbReference>
<dbReference type="EMBL" id="QCYY01000976">
    <property type="protein sequence ID" value="ROT81416.1"/>
    <property type="molecule type" value="Genomic_DNA"/>
</dbReference>
<dbReference type="InterPro" id="IPR036691">
    <property type="entry name" value="Endo/exonu/phosph_ase_sf"/>
</dbReference>
<evidence type="ECO:0000313" key="17">
    <source>
        <dbReference type="Proteomes" id="UP000283509"/>
    </source>
</evidence>
<keyword evidence="11" id="KW-1133">Transmembrane helix</keyword>
<dbReference type="STRING" id="6689.A0A423TY82"/>
<keyword evidence="10" id="KW-0746">Sphingolipid metabolism</keyword>
<protein>
    <recommendedName>
        <fullName evidence="5">sphingomyelin phosphodiesterase</fullName>
        <ecNumber evidence="5">3.1.4.12</ecNumber>
    </recommendedName>
</protein>
<dbReference type="Pfam" id="PF03372">
    <property type="entry name" value="Exo_endo_phos"/>
    <property type="match status" value="1"/>
</dbReference>
<reference evidence="16 17" key="1">
    <citation type="submission" date="2018-04" db="EMBL/GenBank/DDBJ databases">
        <authorList>
            <person name="Zhang X."/>
            <person name="Yuan J."/>
            <person name="Li F."/>
            <person name="Xiang J."/>
        </authorList>
    </citation>
    <scope>NUCLEOTIDE SEQUENCE [LARGE SCALE GENOMIC DNA]</scope>
    <source>
        <tissue evidence="16">Muscle</tissue>
    </source>
</reference>
<dbReference type="SUPFAM" id="SSF56219">
    <property type="entry name" value="DNase I-like"/>
    <property type="match status" value="1"/>
</dbReference>
<dbReference type="Gene3D" id="3.60.10.10">
    <property type="entry name" value="Endonuclease/exonuclease/phosphatase"/>
    <property type="match status" value="1"/>
</dbReference>
<accession>A0A423TY82</accession>
<comment type="pathway">
    <text evidence="3">Sphingolipid metabolism.</text>
</comment>
<keyword evidence="8" id="KW-0378">Hydrolase</keyword>
<dbReference type="PANTHER" id="PTHR16320:SF24">
    <property type="entry name" value="PHOSPHODIESTERASE, PUTATIVE-RELATED"/>
    <property type="match status" value="1"/>
</dbReference>
<keyword evidence="13" id="KW-0472">Membrane</keyword>
<gene>
    <name evidence="16" type="ORF">C7M84_025418</name>
</gene>
<organism evidence="16 17">
    <name type="scientific">Penaeus vannamei</name>
    <name type="common">Whiteleg shrimp</name>
    <name type="synonym">Litopenaeus vannamei</name>
    <dbReference type="NCBI Taxonomy" id="6689"/>
    <lineage>
        <taxon>Eukaryota</taxon>
        <taxon>Metazoa</taxon>
        <taxon>Ecdysozoa</taxon>
        <taxon>Arthropoda</taxon>
        <taxon>Crustacea</taxon>
        <taxon>Multicrustacea</taxon>
        <taxon>Malacostraca</taxon>
        <taxon>Eumalacostraca</taxon>
        <taxon>Eucarida</taxon>
        <taxon>Decapoda</taxon>
        <taxon>Dendrobranchiata</taxon>
        <taxon>Penaeoidea</taxon>
        <taxon>Penaeidae</taxon>
        <taxon>Penaeus</taxon>
    </lineage>
</organism>
<name>A0A423TY82_PENVA</name>
<keyword evidence="17" id="KW-1185">Reference proteome</keyword>
<evidence type="ECO:0000256" key="4">
    <source>
        <dbReference type="ARBA" id="ARBA00006335"/>
    </source>
</evidence>
<evidence type="ECO:0000259" key="15">
    <source>
        <dbReference type="Pfam" id="PF03372"/>
    </source>
</evidence>
<comment type="caution">
    <text evidence="16">The sequence shown here is derived from an EMBL/GenBank/DDBJ whole genome shotgun (WGS) entry which is preliminary data.</text>
</comment>
<dbReference type="GO" id="GO:0046872">
    <property type="term" value="F:metal ion binding"/>
    <property type="evidence" value="ECO:0007669"/>
    <property type="project" value="UniProtKB-KW"/>
</dbReference>
<dbReference type="EC" id="3.1.4.12" evidence="5"/>
<keyword evidence="6" id="KW-0812">Transmembrane</keyword>
<feature type="domain" description="Endonuclease/exonuclease/phosphatase" evidence="15">
    <location>
        <begin position="52"/>
        <end position="316"/>
    </location>
</feature>
<evidence type="ECO:0000256" key="3">
    <source>
        <dbReference type="ARBA" id="ARBA00004991"/>
    </source>
</evidence>
<evidence type="ECO:0000256" key="13">
    <source>
        <dbReference type="ARBA" id="ARBA00023136"/>
    </source>
</evidence>
<dbReference type="PANTHER" id="PTHR16320">
    <property type="entry name" value="SPHINGOMYELINASE FAMILY MEMBER"/>
    <property type="match status" value="1"/>
</dbReference>
<comment type="pathway">
    <text evidence="2">Lipid metabolism; sphingolipid metabolism.</text>
</comment>
<dbReference type="OrthoDB" id="387657at2759"/>
<evidence type="ECO:0000256" key="7">
    <source>
        <dbReference type="ARBA" id="ARBA00022723"/>
    </source>
</evidence>
<evidence type="ECO:0000256" key="8">
    <source>
        <dbReference type="ARBA" id="ARBA00022801"/>
    </source>
</evidence>
<keyword evidence="7" id="KW-0479">Metal-binding</keyword>
<evidence type="ECO:0000256" key="10">
    <source>
        <dbReference type="ARBA" id="ARBA00022919"/>
    </source>
</evidence>
<evidence type="ECO:0000256" key="11">
    <source>
        <dbReference type="ARBA" id="ARBA00022989"/>
    </source>
</evidence>
<keyword evidence="9" id="KW-0460">Magnesium</keyword>
<evidence type="ECO:0000256" key="6">
    <source>
        <dbReference type="ARBA" id="ARBA00022692"/>
    </source>
</evidence>
<dbReference type="InterPro" id="IPR038772">
    <property type="entry name" value="Sph/SMPD2-like"/>
</dbReference>
<evidence type="ECO:0000256" key="2">
    <source>
        <dbReference type="ARBA" id="ARBA00004760"/>
    </source>
</evidence>
<sequence>MAGEREQGGGGVSAEATRQEVSTEAVVEVWEQMTVPEHVPKDTNMAVDVKVLTLNIWGIPLLAKDKNARIDAIANQLLTGPDEFDFVFLQEVWSKEDYHKIATKVSKVLPHSHYFYSGVIGSGMCTFSRSPIKEVLYHPFALNGYPHKILHGDWWGSKGLAVCRTTRHGIPFTLINLHFHALYDHKNDTYVHHRAVQAYEAAQLLRFGRASEDVVIFSGDLNCTQTDFAYRLVKHNGALIDSYIDSPVKTPGSNGESNETPANSYTSVKTLMDNPCGHRIDYIFYQSSQAYKVKTKVCDQPFPQRVPQQEFSFSDHEAVRTVLTITPMKGTEIMEEIPSVQAKTDALLECSAVCEQGLKSSGAETPKGPETLRVFAVAGVVRSNNPSYVVLFPAFTLVTVITD</sequence>
<comment type="subcellular location">
    <subcellularLocation>
        <location evidence="1">Membrane</location>
        <topology evidence="1">Multi-pass membrane protein</topology>
    </subcellularLocation>
</comment>
<feature type="region of interest" description="Disordered" evidence="14">
    <location>
        <begin position="1"/>
        <end position="20"/>
    </location>
</feature>
<dbReference type="InterPro" id="IPR005135">
    <property type="entry name" value="Endo/exonuclease/phosphatase"/>
</dbReference>
<dbReference type="GO" id="GO:0006665">
    <property type="term" value="P:sphingolipid metabolic process"/>
    <property type="evidence" value="ECO:0007669"/>
    <property type="project" value="UniProtKB-KW"/>
</dbReference>
<evidence type="ECO:0000256" key="1">
    <source>
        <dbReference type="ARBA" id="ARBA00004141"/>
    </source>
</evidence>
<evidence type="ECO:0000256" key="9">
    <source>
        <dbReference type="ARBA" id="ARBA00022842"/>
    </source>
</evidence>
<evidence type="ECO:0000313" key="16">
    <source>
        <dbReference type="EMBL" id="ROT81416.1"/>
    </source>
</evidence>
<dbReference type="Proteomes" id="UP000283509">
    <property type="component" value="Unassembled WGS sequence"/>
</dbReference>
<comment type="similarity">
    <text evidence="4">Belongs to the neutral sphingomyelinase family.</text>
</comment>
<dbReference type="AlphaFoldDB" id="A0A423TY82"/>
<evidence type="ECO:0000256" key="5">
    <source>
        <dbReference type="ARBA" id="ARBA00012369"/>
    </source>
</evidence>
<dbReference type="GO" id="GO:0016020">
    <property type="term" value="C:membrane"/>
    <property type="evidence" value="ECO:0007669"/>
    <property type="project" value="UniProtKB-SubCell"/>
</dbReference>
<evidence type="ECO:0000256" key="12">
    <source>
        <dbReference type="ARBA" id="ARBA00023098"/>
    </source>
</evidence>
<keyword evidence="12" id="KW-0443">Lipid metabolism</keyword>
<reference evidence="16 17" key="2">
    <citation type="submission" date="2019-01" db="EMBL/GenBank/DDBJ databases">
        <title>The decoding of complex shrimp genome reveals the adaptation for benthos swimmer, frequently molting mechanism and breeding impact on genome.</title>
        <authorList>
            <person name="Sun Y."/>
            <person name="Gao Y."/>
            <person name="Yu Y."/>
        </authorList>
    </citation>
    <scope>NUCLEOTIDE SEQUENCE [LARGE SCALE GENOMIC DNA]</scope>
    <source>
        <tissue evidence="16">Muscle</tissue>
    </source>
</reference>
<proteinExistence type="inferred from homology"/>